<name>A0A937W2Y1_UNCTE</name>
<proteinExistence type="predicted"/>
<dbReference type="InterPro" id="IPR058395">
    <property type="entry name" value="DUF8082"/>
</dbReference>
<evidence type="ECO:0000313" key="3">
    <source>
        <dbReference type="Proteomes" id="UP000712673"/>
    </source>
</evidence>
<comment type="caution">
    <text evidence="2">The sequence shown here is derived from an EMBL/GenBank/DDBJ whole genome shotgun (WGS) entry which is preliminary data.</text>
</comment>
<evidence type="ECO:0000259" key="1">
    <source>
        <dbReference type="Pfam" id="PF26309"/>
    </source>
</evidence>
<feature type="domain" description="DUF8082" evidence="1">
    <location>
        <begin position="8"/>
        <end position="60"/>
    </location>
</feature>
<accession>A0A937W2Y1</accession>
<sequence length="66" mass="7367">MPTWEPALLETIQQRLAHYLGPLAKILVQRAARQATSADDLCRLLAEHLVTAQDKAHFLRDNGMSA</sequence>
<reference evidence="2" key="1">
    <citation type="submission" date="2019-03" db="EMBL/GenBank/DDBJ databases">
        <title>Lake Tanganyika Metagenome-Assembled Genomes (MAGs).</title>
        <authorList>
            <person name="Tran P."/>
        </authorList>
    </citation>
    <scope>NUCLEOTIDE SEQUENCE</scope>
    <source>
        <strain evidence="2">K_DeepCast_65m_m2_066</strain>
    </source>
</reference>
<evidence type="ECO:0000313" key="2">
    <source>
        <dbReference type="EMBL" id="MBM3225964.1"/>
    </source>
</evidence>
<gene>
    <name evidence="2" type="ORF">FJZ47_19510</name>
</gene>
<organism evidence="2 3">
    <name type="scientific">Tectimicrobiota bacterium</name>
    <dbReference type="NCBI Taxonomy" id="2528274"/>
    <lineage>
        <taxon>Bacteria</taxon>
        <taxon>Pseudomonadati</taxon>
        <taxon>Nitrospinota/Tectimicrobiota group</taxon>
        <taxon>Candidatus Tectimicrobiota</taxon>
    </lineage>
</organism>
<dbReference type="EMBL" id="VGLS01000741">
    <property type="protein sequence ID" value="MBM3225964.1"/>
    <property type="molecule type" value="Genomic_DNA"/>
</dbReference>
<dbReference type="Pfam" id="PF26309">
    <property type="entry name" value="DUF8082"/>
    <property type="match status" value="1"/>
</dbReference>
<dbReference type="Proteomes" id="UP000712673">
    <property type="component" value="Unassembled WGS sequence"/>
</dbReference>
<dbReference type="AlphaFoldDB" id="A0A937W2Y1"/>
<protein>
    <recommendedName>
        <fullName evidence="1">DUF8082 domain-containing protein</fullName>
    </recommendedName>
</protein>